<protein>
    <recommendedName>
        <fullName evidence="2">ASX DEUBAD domain-containing protein</fullName>
    </recommendedName>
</protein>
<reference evidence="3" key="1">
    <citation type="journal article" date="2019" name="Environ. Microbiol.">
        <title>Fungal ecological strategies reflected in gene transcription - a case study of two litter decomposers.</title>
        <authorList>
            <person name="Barbi F."/>
            <person name="Kohler A."/>
            <person name="Barry K."/>
            <person name="Baskaran P."/>
            <person name="Daum C."/>
            <person name="Fauchery L."/>
            <person name="Ihrmark K."/>
            <person name="Kuo A."/>
            <person name="LaButti K."/>
            <person name="Lipzen A."/>
            <person name="Morin E."/>
            <person name="Grigoriev I.V."/>
            <person name="Henrissat B."/>
            <person name="Lindahl B."/>
            <person name="Martin F."/>
        </authorList>
    </citation>
    <scope>NUCLEOTIDE SEQUENCE</scope>
    <source>
        <strain evidence="3">JB14</strain>
    </source>
</reference>
<organism evidence="3 4">
    <name type="scientific">Gymnopus androsaceus JB14</name>
    <dbReference type="NCBI Taxonomy" id="1447944"/>
    <lineage>
        <taxon>Eukaryota</taxon>
        <taxon>Fungi</taxon>
        <taxon>Dikarya</taxon>
        <taxon>Basidiomycota</taxon>
        <taxon>Agaricomycotina</taxon>
        <taxon>Agaricomycetes</taxon>
        <taxon>Agaricomycetidae</taxon>
        <taxon>Agaricales</taxon>
        <taxon>Marasmiineae</taxon>
        <taxon>Omphalotaceae</taxon>
        <taxon>Gymnopus</taxon>
    </lineage>
</organism>
<name>A0A6A4IQN2_9AGAR</name>
<sequence>MSARPKRTIRKPVRLIELLEDSTPSRSKRKADKVTTNNDTLDPDVLLKSPKSMLTTMDISDIINSTSWELLSSESRTHLSKLLPPTAFSDFKTVLDDAGHPSRAAKELDPNSMVVDAPQSSSSSHSADQVLLSVFTDPHFLAAAHTFQDHLYSGWLKDDFKAKVTKYEEGIVDGTLAAPWKDEEWEREHRLDENDASTSSPAKARKTGAKTVNPADIRIYDLAKHSVIRVGDILSYKRNFTVLDITVEKDVMVHAINTQGRSLTVLLESGTTQHLPPYLLMPDPPDAVAPMQSMDITSPSMLETGILDLDGRVERAKRPNGNAWKILTVYRWREDGVSSMDDNRGGRESHGTLHYLRNSHFSDA</sequence>
<evidence type="ECO:0000256" key="1">
    <source>
        <dbReference type="SAM" id="MobiDB-lite"/>
    </source>
</evidence>
<feature type="domain" description="ASX DEUBAD" evidence="2">
    <location>
        <begin position="36"/>
        <end position="189"/>
    </location>
</feature>
<evidence type="ECO:0000259" key="2">
    <source>
        <dbReference type="Pfam" id="PF13919"/>
    </source>
</evidence>
<dbReference type="InterPro" id="IPR028020">
    <property type="entry name" value="ASX_DEUBAD_dom"/>
</dbReference>
<feature type="region of interest" description="Disordered" evidence="1">
    <location>
        <begin position="101"/>
        <end position="122"/>
    </location>
</feature>
<evidence type="ECO:0000313" key="4">
    <source>
        <dbReference type="Proteomes" id="UP000799118"/>
    </source>
</evidence>
<keyword evidence="4" id="KW-1185">Reference proteome</keyword>
<accession>A0A6A4IQN2</accession>
<dbReference type="EMBL" id="ML769385">
    <property type="protein sequence ID" value="KAE9410434.1"/>
    <property type="molecule type" value="Genomic_DNA"/>
</dbReference>
<gene>
    <name evidence="3" type="ORF">BT96DRAFT_1011975</name>
</gene>
<dbReference type="OrthoDB" id="2289918at2759"/>
<dbReference type="AlphaFoldDB" id="A0A6A4IQN2"/>
<dbReference type="Proteomes" id="UP000799118">
    <property type="component" value="Unassembled WGS sequence"/>
</dbReference>
<feature type="region of interest" description="Disordered" evidence="1">
    <location>
        <begin position="1"/>
        <end position="42"/>
    </location>
</feature>
<feature type="region of interest" description="Disordered" evidence="1">
    <location>
        <begin position="186"/>
        <end position="208"/>
    </location>
</feature>
<proteinExistence type="predicted"/>
<feature type="compositionally biased region" description="Basic residues" evidence="1">
    <location>
        <begin position="1"/>
        <end position="13"/>
    </location>
</feature>
<dbReference type="Pfam" id="PF13919">
    <property type="entry name" value="ASXH"/>
    <property type="match status" value="1"/>
</dbReference>
<evidence type="ECO:0000313" key="3">
    <source>
        <dbReference type="EMBL" id="KAE9410434.1"/>
    </source>
</evidence>